<name>A0ABX7SMG9_9CAUL</name>
<keyword evidence="1" id="KW-0812">Transmembrane</keyword>
<keyword evidence="3" id="KW-1185">Reference proteome</keyword>
<feature type="transmembrane region" description="Helical" evidence="1">
    <location>
        <begin position="69"/>
        <end position="90"/>
    </location>
</feature>
<evidence type="ECO:0000313" key="2">
    <source>
        <dbReference type="EMBL" id="QTC87525.1"/>
    </source>
</evidence>
<reference evidence="2 3" key="1">
    <citation type="submission" date="2020-09" db="EMBL/GenBank/DDBJ databases">
        <title>Brevundimonas sp. LVF1 isolated from an oligotrophic pond in Goettingen, Germany.</title>
        <authorList>
            <person name="Friedrich I."/>
            <person name="Klassen A."/>
            <person name="Neubauer H."/>
            <person name="Schneider D."/>
            <person name="Hertel R."/>
            <person name="Daniel R."/>
        </authorList>
    </citation>
    <scope>NUCLEOTIDE SEQUENCE [LARGE SCALE GENOMIC DNA]</scope>
    <source>
        <strain evidence="2 3">LVF1</strain>
    </source>
</reference>
<keyword evidence="1" id="KW-0472">Membrane</keyword>
<evidence type="ECO:0000313" key="3">
    <source>
        <dbReference type="Proteomes" id="UP000663942"/>
    </source>
</evidence>
<feature type="transmembrane region" description="Helical" evidence="1">
    <location>
        <begin position="33"/>
        <end position="57"/>
    </location>
</feature>
<dbReference type="RefSeq" id="WP_207823952.1">
    <property type="nucleotide sequence ID" value="NZ_CP062006.1"/>
</dbReference>
<evidence type="ECO:0008006" key="4">
    <source>
        <dbReference type="Google" id="ProtNLM"/>
    </source>
</evidence>
<gene>
    <name evidence="2" type="ORF">IFE19_15805</name>
</gene>
<organism evidence="2 3">
    <name type="scientific">Brevundimonas pondensis</name>
    <dbReference type="NCBI Taxonomy" id="2774189"/>
    <lineage>
        <taxon>Bacteria</taxon>
        <taxon>Pseudomonadati</taxon>
        <taxon>Pseudomonadota</taxon>
        <taxon>Alphaproteobacteria</taxon>
        <taxon>Caulobacterales</taxon>
        <taxon>Caulobacteraceae</taxon>
        <taxon>Brevundimonas</taxon>
    </lineage>
</organism>
<dbReference type="EMBL" id="CP062006">
    <property type="protein sequence ID" value="QTC87525.1"/>
    <property type="molecule type" value="Genomic_DNA"/>
</dbReference>
<sequence>MVLATGLVFLGAGAVLSQVFRLLGPTYHTKVTAHWSVRGFFFLSTAVLVARGLSFIFPGRAFAVQHMSLLVPASAVVMLGLSLILLEWVMRDRAPPPWTERILGLVARRGVSEEAVAELAFALPPEPHGRSASEHQPCRVVRLGMMAGAAVLILIVVGVVLSAAGG</sequence>
<protein>
    <recommendedName>
        <fullName evidence="4">DUF2214 family protein</fullName>
    </recommendedName>
</protein>
<accession>A0ABX7SMG9</accession>
<proteinExistence type="predicted"/>
<dbReference type="Proteomes" id="UP000663942">
    <property type="component" value="Chromosome"/>
</dbReference>
<keyword evidence="1" id="KW-1133">Transmembrane helix</keyword>
<feature type="transmembrane region" description="Helical" evidence="1">
    <location>
        <begin position="143"/>
        <end position="164"/>
    </location>
</feature>
<evidence type="ECO:0000256" key="1">
    <source>
        <dbReference type="SAM" id="Phobius"/>
    </source>
</evidence>